<dbReference type="InterPro" id="IPR046342">
    <property type="entry name" value="CBS_dom_sf"/>
</dbReference>
<proteinExistence type="predicted"/>
<dbReference type="Gene3D" id="3.10.580.10">
    <property type="entry name" value="CBS-domain"/>
    <property type="match status" value="1"/>
</dbReference>
<dbReference type="Proteomes" id="UP000232412">
    <property type="component" value="Unassembled WGS sequence"/>
</dbReference>
<organism evidence="3 4">
    <name type="scientific">Nitrosotalea sinensis</name>
    <dbReference type="NCBI Taxonomy" id="1499975"/>
    <lineage>
        <taxon>Archaea</taxon>
        <taxon>Nitrososphaerota</taxon>
        <taxon>Nitrososphaeria</taxon>
        <taxon>Nitrosotaleales</taxon>
        <taxon>Nitrosotaleaceae</taxon>
        <taxon>Nitrosotalea</taxon>
    </lineage>
</organism>
<keyword evidence="1" id="KW-0129">CBS domain</keyword>
<sequence length="66" mass="7388">MVFKTLELGVTDFITPRPITVKDSHGFLDSIQIMAEKGIGNLIVVKNRNLIDILTERQILGHVTNI</sequence>
<dbReference type="PROSITE" id="PS51371">
    <property type="entry name" value="CBS"/>
    <property type="match status" value="1"/>
</dbReference>
<evidence type="ECO:0000256" key="1">
    <source>
        <dbReference type="PROSITE-ProRule" id="PRU00703"/>
    </source>
</evidence>
<keyword evidence="4" id="KW-1185">Reference proteome</keyword>
<dbReference type="EMBL" id="FRFC01000004">
    <property type="protein sequence ID" value="SHO46961.1"/>
    <property type="molecule type" value="Genomic_DNA"/>
</dbReference>
<gene>
    <name evidence="3" type="ORF">NSIN_30303</name>
</gene>
<dbReference type="SUPFAM" id="SSF54631">
    <property type="entry name" value="CBS-domain pair"/>
    <property type="match status" value="1"/>
</dbReference>
<protein>
    <submittedName>
        <fullName evidence="3">Signal transduction protein with CBS domains</fullName>
    </submittedName>
</protein>
<dbReference type="Pfam" id="PF00571">
    <property type="entry name" value="CBS"/>
    <property type="match status" value="1"/>
</dbReference>
<evidence type="ECO:0000259" key="2">
    <source>
        <dbReference type="PROSITE" id="PS51371"/>
    </source>
</evidence>
<name>A0A2H1EJ70_9ARCH</name>
<dbReference type="SMART" id="SM00116">
    <property type="entry name" value="CBS"/>
    <property type="match status" value="1"/>
</dbReference>
<dbReference type="InterPro" id="IPR000644">
    <property type="entry name" value="CBS_dom"/>
</dbReference>
<dbReference type="AlphaFoldDB" id="A0A2H1EJ70"/>
<accession>A0A2H1EJ70</accession>
<reference evidence="4" key="1">
    <citation type="submission" date="2016-12" db="EMBL/GenBank/DDBJ databases">
        <authorList>
            <person name="Herbold C."/>
        </authorList>
    </citation>
    <scope>NUCLEOTIDE SEQUENCE [LARGE SCALE GENOMIC DNA]</scope>
</reference>
<evidence type="ECO:0000313" key="4">
    <source>
        <dbReference type="Proteomes" id="UP000232412"/>
    </source>
</evidence>
<evidence type="ECO:0000313" key="3">
    <source>
        <dbReference type="EMBL" id="SHO46961.1"/>
    </source>
</evidence>
<feature type="domain" description="CBS" evidence="2">
    <location>
        <begin position="14"/>
        <end position="66"/>
    </location>
</feature>
<dbReference type="RefSeq" id="WP_101010539.1">
    <property type="nucleotide sequence ID" value="NZ_FRFC01000004.1"/>
</dbReference>